<dbReference type="eggNOG" id="COG4422">
    <property type="taxonomic scope" value="Bacteria"/>
</dbReference>
<dbReference type="Pfam" id="PF07505">
    <property type="entry name" value="DUF5131"/>
    <property type="match status" value="1"/>
</dbReference>
<dbReference type="KEGG" id="dsy:DSY2190"/>
<accession>Q24VG3</accession>
<evidence type="ECO:0000313" key="3">
    <source>
        <dbReference type="Proteomes" id="UP000001946"/>
    </source>
</evidence>
<evidence type="ECO:0000313" key="2">
    <source>
        <dbReference type="EMBL" id="BAE83979.1"/>
    </source>
</evidence>
<feature type="region of interest" description="Disordered" evidence="1">
    <location>
        <begin position="324"/>
        <end position="345"/>
    </location>
</feature>
<organism evidence="2 3">
    <name type="scientific">Desulfitobacterium hafniense (strain Y51)</name>
    <dbReference type="NCBI Taxonomy" id="138119"/>
    <lineage>
        <taxon>Bacteria</taxon>
        <taxon>Bacillati</taxon>
        <taxon>Bacillota</taxon>
        <taxon>Clostridia</taxon>
        <taxon>Eubacteriales</taxon>
        <taxon>Desulfitobacteriaceae</taxon>
        <taxon>Desulfitobacterium</taxon>
    </lineage>
</organism>
<sequence length="345" mass="38967">MSQTKIEWADKVWNPVSGCTKISEGCQNCYAERMSKRLAGRCGYPAEEPFKVTPHPEKLGEPLKWRKPLRIFVNSMSDLFHADVPDKFIINVLSMIAEASHHTFLILTKRPERMRELLNHDTIANDVWLQTSRGVNAERSPWPLPNLWLGVSAENQAAADERIPILLQTPAAVRFVSVEPMLSEVNLSRYLKRPICKHWGRNGDPNIYGRYFWGKQALVGAGWVGIDWVICGGETGPGARPMHPVWVRDLRDQCRVAGTPFFFKSFGEYVRVGECMNEEDDEEFYSKSSAAGTNVQRLNLQGGMGYHGPKSIYMQRIGKKRAGRELDGRTWEEFPGSGGQANDKG</sequence>
<dbReference type="Proteomes" id="UP000001946">
    <property type="component" value="Chromosome"/>
</dbReference>
<evidence type="ECO:0008006" key="4">
    <source>
        <dbReference type="Google" id="ProtNLM"/>
    </source>
</evidence>
<proteinExistence type="predicted"/>
<dbReference type="STRING" id="138119.DSY2190"/>
<dbReference type="HOGENOM" id="CLU_054184_0_0_9"/>
<gene>
    <name evidence="2" type="ordered locus">DSY2190</name>
</gene>
<protein>
    <recommendedName>
        <fullName evidence="4">Phage protein Gp37/Gp68</fullName>
    </recommendedName>
</protein>
<dbReference type="AlphaFoldDB" id="Q24VG3"/>
<name>Q24VG3_DESHY</name>
<keyword evidence="3" id="KW-1185">Reference proteome</keyword>
<dbReference type="InterPro" id="IPR011101">
    <property type="entry name" value="DUF5131"/>
</dbReference>
<dbReference type="EMBL" id="AP008230">
    <property type="protein sequence ID" value="BAE83979.1"/>
    <property type="molecule type" value="Genomic_DNA"/>
</dbReference>
<evidence type="ECO:0000256" key="1">
    <source>
        <dbReference type="SAM" id="MobiDB-lite"/>
    </source>
</evidence>
<reference evidence="2 3" key="1">
    <citation type="journal article" date="2006" name="J. Bacteriol.">
        <title>Complete genome sequence of the dehalorespiring bacterium Desulfitobacterium hafniense Y51 and comparison with Dehalococcoides ethenogenes 195.</title>
        <authorList>
            <person name="Nonaka H."/>
            <person name="Keresztes G."/>
            <person name="Shinoda Y."/>
            <person name="Ikenaga Y."/>
            <person name="Abe M."/>
            <person name="Naito K."/>
            <person name="Inatomi K."/>
            <person name="Furukawa K."/>
            <person name="Inui M."/>
            <person name="Yukawa H."/>
        </authorList>
    </citation>
    <scope>NUCLEOTIDE SEQUENCE [LARGE SCALE GENOMIC DNA]</scope>
    <source>
        <strain evidence="2 3">Y51</strain>
    </source>
</reference>